<name>A0AAE5C6Y4_9HYPH</name>
<reference evidence="1 2" key="1">
    <citation type="submission" date="2019-12" db="EMBL/GenBank/DDBJ databases">
        <title>Rhizobium genotypes associated with high levels of biological nitrogen fixation by grain legumes in a temperate-maritime cropping system.</title>
        <authorList>
            <person name="Maluk M."/>
            <person name="Francesc Ferrando Molina F."/>
            <person name="Lopez Del Egido L."/>
            <person name="Lafos M."/>
            <person name="Langarica-Fuentes A."/>
            <person name="Gebre Yohannes G."/>
            <person name="Young M.W."/>
            <person name="Martin P."/>
            <person name="Gantlett R."/>
            <person name="Kenicer G."/>
            <person name="Hawes C."/>
            <person name="Begg G.S."/>
            <person name="Quilliam R.S."/>
            <person name="Squire G.R."/>
            <person name="Poole P.S."/>
            <person name="Young P.W."/>
            <person name="Iannetta P.M."/>
            <person name="James E.K."/>
        </authorList>
    </citation>
    <scope>NUCLEOTIDE SEQUENCE [LARGE SCALE GENOMIC DNA]</scope>
    <source>
        <strain evidence="1 2">JHI985</strain>
    </source>
</reference>
<dbReference type="Proteomes" id="UP000661163">
    <property type="component" value="Unassembled WGS sequence"/>
</dbReference>
<comment type="caution">
    <text evidence="1">The sequence shown here is derived from an EMBL/GenBank/DDBJ whole genome shotgun (WGS) entry which is preliminary data.</text>
</comment>
<feature type="non-terminal residue" evidence="1">
    <location>
        <position position="82"/>
    </location>
</feature>
<organism evidence="1 2">
    <name type="scientific">Rhizobium ruizarguesonis</name>
    <dbReference type="NCBI Taxonomy" id="2081791"/>
    <lineage>
        <taxon>Bacteria</taxon>
        <taxon>Pseudomonadati</taxon>
        <taxon>Pseudomonadota</taxon>
        <taxon>Alphaproteobacteria</taxon>
        <taxon>Hyphomicrobiales</taxon>
        <taxon>Rhizobiaceae</taxon>
        <taxon>Rhizobium/Agrobacterium group</taxon>
        <taxon>Rhizobium</taxon>
    </lineage>
</organism>
<dbReference type="AlphaFoldDB" id="A0AAE5C6Y4"/>
<sequence length="82" mass="9154">MTANQNLMLYAKLAGFQLIVLANSLICDSAFSQGLHERLIDGLHAAIDRVRTIIDLERQRVAGDEFAAFQLDGEIEIFGRFT</sequence>
<accession>A0AAE5C6Y4</accession>
<protein>
    <submittedName>
        <fullName evidence="1">Uncharacterized protein</fullName>
    </submittedName>
</protein>
<evidence type="ECO:0000313" key="1">
    <source>
        <dbReference type="EMBL" id="NEI53280.1"/>
    </source>
</evidence>
<gene>
    <name evidence="1" type="ORF">GR217_37515</name>
</gene>
<evidence type="ECO:0000313" key="2">
    <source>
        <dbReference type="Proteomes" id="UP000661163"/>
    </source>
</evidence>
<proteinExistence type="predicted"/>
<dbReference type="EMBL" id="WUFC01000109">
    <property type="protein sequence ID" value="NEI53280.1"/>
    <property type="molecule type" value="Genomic_DNA"/>
</dbReference>